<dbReference type="CDD" id="cd00071">
    <property type="entry name" value="GMPK"/>
    <property type="match status" value="1"/>
</dbReference>
<keyword evidence="12" id="KW-1185">Reference proteome</keyword>
<dbReference type="InterPro" id="IPR017665">
    <property type="entry name" value="Guanylate_kinase"/>
</dbReference>
<sequence length="210" mass="23449">MMKYGDKGFVLILSAPSGAGKSTLARILNGRHEGLLTSVSTTTRQPRPGEREGEAYFFVDAESFRERIARGAFLEWAEVFGNYYGTSRAFVEEALSRGQVVVLDIDWQGARQVRANMGGADVVSVFILPPSHHHLVERLRARGQDAVEVIERRMAEAAAEVSHWNEYDYIVINDDLDRAGDELAAIVTVERLRRGRAKGRIQDILETFGL</sequence>
<name>A0ABQ0C6N5_9PROT</name>
<evidence type="ECO:0000256" key="9">
    <source>
        <dbReference type="HAMAP-Rule" id="MF_00328"/>
    </source>
</evidence>
<comment type="subcellular location">
    <subcellularLocation>
        <location evidence="9">Cytoplasm</location>
    </subcellularLocation>
</comment>
<dbReference type="SMART" id="SM00072">
    <property type="entry name" value="GuKc"/>
    <property type="match status" value="1"/>
</dbReference>
<evidence type="ECO:0000256" key="6">
    <source>
        <dbReference type="ARBA" id="ARBA00022777"/>
    </source>
</evidence>
<evidence type="ECO:0000256" key="2">
    <source>
        <dbReference type="ARBA" id="ARBA00012961"/>
    </source>
</evidence>
<dbReference type="HAMAP" id="MF_00328">
    <property type="entry name" value="Guanylate_kinase"/>
    <property type="match status" value="1"/>
</dbReference>
<evidence type="ECO:0000256" key="8">
    <source>
        <dbReference type="ARBA" id="ARBA00030128"/>
    </source>
</evidence>
<dbReference type="Gene3D" id="3.40.50.300">
    <property type="entry name" value="P-loop containing nucleotide triphosphate hydrolases"/>
    <property type="match status" value="1"/>
</dbReference>
<dbReference type="EMBL" id="BAAFGK010000003">
    <property type="protein sequence ID" value="GAB0056544.1"/>
    <property type="molecule type" value="Genomic_DNA"/>
</dbReference>
<keyword evidence="9" id="KW-0963">Cytoplasm</keyword>
<dbReference type="PANTHER" id="PTHR23117">
    <property type="entry name" value="GUANYLATE KINASE-RELATED"/>
    <property type="match status" value="1"/>
</dbReference>
<reference evidence="11 12" key="1">
    <citation type="submission" date="2024-05" db="EMBL/GenBank/DDBJ databases">
        <authorList>
            <consortium name="Candidatus Magnetaquicoccaceae bacterium FCR-1 genome sequencing consortium"/>
            <person name="Shimoshige H."/>
            <person name="Shimamura S."/>
            <person name="Taoka A."/>
            <person name="Kobayashi H."/>
            <person name="Maekawa T."/>
        </authorList>
    </citation>
    <scope>NUCLEOTIDE SEQUENCE [LARGE SCALE GENOMIC DNA]</scope>
    <source>
        <strain evidence="11 12">FCR-1</strain>
    </source>
</reference>
<dbReference type="SUPFAM" id="SSF52540">
    <property type="entry name" value="P-loop containing nucleoside triphosphate hydrolases"/>
    <property type="match status" value="1"/>
</dbReference>
<feature type="domain" description="Guanylate kinase-like" evidence="10">
    <location>
        <begin position="8"/>
        <end position="188"/>
    </location>
</feature>
<dbReference type="NCBIfam" id="TIGR03263">
    <property type="entry name" value="guanyl_kin"/>
    <property type="match status" value="1"/>
</dbReference>
<organism evidence="11 12">
    <name type="scientific">Candidatus Magnetaquiglobus chichijimensis</name>
    <dbReference type="NCBI Taxonomy" id="3141448"/>
    <lineage>
        <taxon>Bacteria</taxon>
        <taxon>Pseudomonadati</taxon>
        <taxon>Pseudomonadota</taxon>
        <taxon>Magnetococcia</taxon>
        <taxon>Magnetococcales</taxon>
        <taxon>Candidatus Magnetaquicoccaceae</taxon>
        <taxon>Candidatus Magnetaquiglobus</taxon>
    </lineage>
</organism>
<keyword evidence="7 9" id="KW-0067">ATP-binding</keyword>
<evidence type="ECO:0000256" key="7">
    <source>
        <dbReference type="ARBA" id="ARBA00022840"/>
    </source>
</evidence>
<evidence type="ECO:0000313" key="11">
    <source>
        <dbReference type="EMBL" id="GAB0056544.1"/>
    </source>
</evidence>
<feature type="binding site" evidence="9">
    <location>
        <begin position="15"/>
        <end position="22"/>
    </location>
    <ligand>
        <name>ATP</name>
        <dbReference type="ChEBI" id="CHEBI:30616"/>
    </ligand>
</feature>
<keyword evidence="5 9" id="KW-0547">Nucleotide-binding</keyword>
<dbReference type="InterPro" id="IPR027417">
    <property type="entry name" value="P-loop_NTPase"/>
</dbReference>
<dbReference type="PROSITE" id="PS50052">
    <property type="entry name" value="GUANYLATE_KINASE_2"/>
    <property type="match status" value="1"/>
</dbReference>
<reference evidence="11 12" key="2">
    <citation type="submission" date="2024-09" db="EMBL/GenBank/DDBJ databases">
        <title>Draft genome sequence of Candidatus Magnetaquicoccaceae bacterium FCR-1.</title>
        <authorList>
            <person name="Shimoshige H."/>
            <person name="Shimamura S."/>
            <person name="Taoka A."/>
            <person name="Kobayashi H."/>
            <person name="Maekawa T."/>
        </authorList>
    </citation>
    <scope>NUCLEOTIDE SEQUENCE [LARGE SCALE GENOMIC DNA]</scope>
    <source>
        <strain evidence="11 12">FCR-1</strain>
    </source>
</reference>
<dbReference type="GO" id="GO:0004385">
    <property type="term" value="F:GMP kinase activity"/>
    <property type="evidence" value="ECO:0007669"/>
    <property type="project" value="UniProtKB-EC"/>
</dbReference>
<comment type="similarity">
    <text evidence="1 9">Belongs to the guanylate kinase family.</text>
</comment>
<dbReference type="RefSeq" id="WP_420904271.1">
    <property type="nucleotide sequence ID" value="NZ_BAAFGK010000003.1"/>
</dbReference>
<dbReference type="PROSITE" id="PS00856">
    <property type="entry name" value="GUANYLATE_KINASE_1"/>
    <property type="match status" value="1"/>
</dbReference>
<dbReference type="Gene3D" id="3.30.63.10">
    <property type="entry name" value="Guanylate Kinase phosphate binding domain"/>
    <property type="match status" value="1"/>
</dbReference>
<dbReference type="Pfam" id="PF00625">
    <property type="entry name" value="Guanylate_kin"/>
    <property type="match status" value="1"/>
</dbReference>
<evidence type="ECO:0000256" key="1">
    <source>
        <dbReference type="ARBA" id="ARBA00005790"/>
    </source>
</evidence>
<keyword evidence="4 9" id="KW-0808">Transferase</keyword>
<comment type="caution">
    <text evidence="11">The sequence shown here is derived from an EMBL/GenBank/DDBJ whole genome shotgun (WGS) entry which is preliminary data.</text>
</comment>
<dbReference type="InterPro" id="IPR008144">
    <property type="entry name" value="Guanylate_kin-like_dom"/>
</dbReference>
<comment type="catalytic activity">
    <reaction evidence="9">
        <text>GMP + ATP = GDP + ADP</text>
        <dbReference type="Rhea" id="RHEA:20780"/>
        <dbReference type="ChEBI" id="CHEBI:30616"/>
        <dbReference type="ChEBI" id="CHEBI:58115"/>
        <dbReference type="ChEBI" id="CHEBI:58189"/>
        <dbReference type="ChEBI" id="CHEBI:456216"/>
        <dbReference type="EC" id="2.7.4.8"/>
    </reaction>
</comment>
<keyword evidence="6 9" id="KW-0418">Kinase</keyword>
<comment type="function">
    <text evidence="9">Essential for recycling GMP and indirectly, cGMP.</text>
</comment>
<accession>A0ABQ0C6N5</accession>
<dbReference type="PANTHER" id="PTHR23117:SF13">
    <property type="entry name" value="GUANYLATE KINASE"/>
    <property type="match status" value="1"/>
</dbReference>
<evidence type="ECO:0000256" key="5">
    <source>
        <dbReference type="ARBA" id="ARBA00022741"/>
    </source>
</evidence>
<gene>
    <name evidence="11" type="primary">gmk_1</name>
    <name evidence="9" type="synonym">gmk</name>
    <name evidence="11" type="ORF">SIID45300_00852</name>
</gene>
<proteinExistence type="inferred from homology"/>
<protein>
    <recommendedName>
        <fullName evidence="3 9">Guanylate kinase</fullName>
        <ecNumber evidence="2 9">2.7.4.8</ecNumber>
    </recommendedName>
    <alternativeName>
        <fullName evidence="8 9">GMP kinase</fullName>
    </alternativeName>
</protein>
<evidence type="ECO:0000256" key="3">
    <source>
        <dbReference type="ARBA" id="ARBA00016296"/>
    </source>
</evidence>
<dbReference type="EC" id="2.7.4.8" evidence="2 9"/>
<evidence type="ECO:0000256" key="4">
    <source>
        <dbReference type="ARBA" id="ARBA00022679"/>
    </source>
</evidence>
<evidence type="ECO:0000259" key="10">
    <source>
        <dbReference type="PROSITE" id="PS50052"/>
    </source>
</evidence>
<evidence type="ECO:0000313" key="12">
    <source>
        <dbReference type="Proteomes" id="UP001628193"/>
    </source>
</evidence>
<dbReference type="InterPro" id="IPR020590">
    <property type="entry name" value="Guanylate_kinase_CS"/>
</dbReference>
<dbReference type="InterPro" id="IPR008145">
    <property type="entry name" value="GK/Ca_channel_bsu"/>
</dbReference>
<dbReference type="Proteomes" id="UP001628193">
    <property type="component" value="Unassembled WGS sequence"/>
</dbReference>